<keyword evidence="4" id="KW-0234">DNA repair</keyword>
<dbReference type="InterPro" id="IPR036267">
    <property type="entry name" value="RuvA_C_sf"/>
</dbReference>
<dbReference type="SUPFAM" id="SSF47781">
    <property type="entry name" value="RuvA domain 2-like"/>
    <property type="match status" value="1"/>
</dbReference>
<dbReference type="HAMAP" id="MF_00031">
    <property type="entry name" value="DNA_HJ_migration_RuvA"/>
    <property type="match status" value="1"/>
</dbReference>
<evidence type="ECO:0000313" key="6">
    <source>
        <dbReference type="EMBL" id="VAW57832.1"/>
    </source>
</evidence>
<dbReference type="GO" id="GO:0003677">
    <property type="term" value="F:DNA binding"/>
    <property type="evidence" value="ECO:0007669"/>
    <property type="project" value="UniProtKB-KW"/>
</dbReference>
<evidence type="ECO:0000256" key="4">
    <source>
        <dbReference type="ARBA" id="ARBA00023204"/>
    </source>
</evidence>
<feature type="domain" description="Helix-hairpin-helix DNA-binding motif class 1" evidence="5">
    <location>
        <begin position="73"/>
        <end position="92"/>
    </location>
</feature>
<name>A0A3B0X2Y3_9ZZZZ</name>
<dbReference type="GO" id="GO:0009378">
    <property type="term" value="F:four-way junction helicase activity"/>
    <property type="evidence" value="ECO:0007669"/>
    <property type="project" value="InterPro"/>
</dbReference>
<dbReference type="Pfam" id="PF14520">
    <property type="entry name" value="HHH_5"/>
    <property type="match status" value="1"/>
</dbReference>
<dbReference type="InterPro" id="IPR003583">
    <property type="entry name" value="Hlx-hairpin-Hlx_DNA-bd_motif"/>
</dbReference>
<dbReference type="NCBIfam" id="TIGR00084">
    <property type="entry name" value="ruvA"/>
    <property type="match status" value="1"/>
</dbReference>
<dbReference type="GO" id="GO:0016787">
    <property type="term" value="F:hydrolase activity"/>
    <property type="evidence" value="ECO:0007669"/>
    <property type="project" value="UniProtKB-KW"/>
</dbReference>
<keyword evidence="6" id="KW-0378">Hydrolase</keyword>
<dbReference type="Gene3D" id="1.10.150.20">
    <property type="entry name" value="5' to 3' exonuclease, C-terminal subdomain"/>
    <property type="match status" value="1"/>
</dbReference>
<evidence type="ECO:0000256" key="2">
    <source>
        <dbReference type="ARBA" id="ARBA00022763"/>
    </source>
</evidence>
<dbReference type="InterPro" id="IPR012340">
    <property type="entry name" value="NA-bd_OB-fold"/>
</dbReference>
<dbReference type="Pfam" id="PF01330">
    <property type="entry name" value="RuvA_N"/>
    <property type="match status" value="1"/>
</dbReference>
<dbReference type="GO" id="GO:0006281">
    <property type="term" value="P:DNA repair"/>
    <property type="evidence" value="ECO:0007669"/>
    <property type="project" value="UniProtKB-KW"/>
</dbReference>
<dbReference type="EC" id="3.6.4.12" evidence="6"/>
<gene>
    <name evidence="6" type="ORF">MNBD_GAMMA07-2722</name>
</gene>
<dbReference type="Gene3D" id="1.10.8.10">
    <property type="entry name" value="DNA helicase RuvA subunit, C-terminal domain"/>
    <property type="match status" value="1"/>
</dbReference>
<dbReference type="GO" id="GO:0005524">
    <property type="term" value="F:ATP binding"/>
    <property type="evidence" value="ECO:0007669"/>
    <property type="project" value="InterPro"/>
</dbReference>
<keyword evidence="2" id="KW-0227">DNA damage</keyword>
<reference evidence="6" key="1">
    <citation type="submission" date="2018-06" db="EMBL/GenBank/DDBJ databases">
        <authorList>
            <person name="Zhirakovskaya E."/>
        </authorList>
    </citation>
    <scope>NUCLEOTIDE SEQUENCE</scope>
</reference>
<keyword evidence="1" id="KW-0963">Cytoplasm</keyword>
<dbReference type="InterPro" id="IPR010994">
    <property type="entry name" value="RuvA_2-like"/>
</dbReference>
<accession>A0A3B0X2Y3</accession>
<evidence type="ECO:0000256" key="3">
    <source>
        <dbReference type="ARBA" id="ARBA00023125"/>
    </source>
</evidence>
<dbReference type="EMBL" id="UOFF01000467">
    <property type="protein sequence ID" value="VAW57832.1"/>
    <property type="molecule type" value="Genomic_DNA"/>
</dbReference>
<keyword evidence="6" id="KW-0347">Helicase</keyword>
<dbReference type="GO" id="GO:0006310">
    <property type="term" value="P:DNA recombination"/>
    <property type="evidence" value="ECO:0007669"/>
    <property type="project" value="InterPro"/>
</dbReference>
<evidence type="ECO:0000256" key="1">
    <source>
        <dbReference type="ARBA" id="ARBA00022490"/>
    </source>
</evidence>
<feature type="domain" description="Helix-hairpin-helix DNA-binding motif class 1" evidence="5">
    <location>
        <begin position="108"/>
        <end position="127"/>
    </location>
</feature>
<dbReference type="Pfam" id="PF07499">
    <property type="entry name" value="RuvA_C"/>
    <property type="match status" value="1"/>
</dbReference>
<proteinExistence type="inferred from homology"/>
<protein>
    <submittedName>
        <fullName evidence="6">Holliday junction ATP-dependent DNA helicase RuvA</fullName>
        <ecNumber evidence="6">3.6.4.12</ecNumber>
    </submittedName>
</protein>
<dbReference type="InterPro" id="IPR000085">
    <property type="entry name" value="RuvA"/>
</dbReference>
<sequence>MIGRIHGKLIDKQPPQLLVDVQGVGYDIASPMSTFYQLPNLGEAVTLHTHLVVREDAQLLYGFASLAERSLFRTLIKISGVGPKLALTILSGMNANEFIMCVQDNDAAALVRLPGVGKKTAERLIIELRDKLKGLQIEENSEDSHHASQSLAVNLPVSDAISALTALGYKPAEATKMVRAIETVDLNAEDIIRLSLQAAVKK</sequence>
<dbReference type="SMART" id="SM00278">
    <property type="entry name" value="HhH1"/>
    <property type="match status" value="2"/>
</dbReference>
<dbReference type="GO" id="GO:0009379">
    <property type="term" value="C:Holliday junction helicase complex"/>
    <property type="evidence" value="ECO:0007669"/>
    <property type="project" value="InterPro"/>
</dbReference>
<dbReference type="SUPFAM" id="SSF50249">
    <property type="entry name" value="Nucleic acid-binding proteins"/>
    <property type="match status" value="1"/>
</dbReference>
<dbReference type="SUPFAM" id="SSF46929">
    <property type="entry name" value="DNA helicase RuvA subunit, C-terminal domain"/>
    <property type="match status" value="1"/>
</dbReference>
<evidence type="ECO:0000259" key="5">
    <source>
        <dbReference type="SMART" id="SM00278"/>
    </source>
</evidence>
<dbReference type="Gene3D" id="2.40.50.140">
    <property type="entry name" value="Nucleic acid-binding proteins"/>
    <property type="match status" value="1"/>
</dbReference>
<dbReference type="InterPro" id="IPR013849">
    <property type="entry name" value="DNA_helicase_Holl-junc_RuvA_I"/>
</dbReference>
<keyword evidence="3" id="KW-0238">DNA-binding</keyword>
<dbReference type="InterPro" id="IPR011114">
    <property type="entry name" value="RuvA_C"/>
</dbReference>
<dbReference type="AlphaFoldDB" id="A0A3B0X2Y3"/>
<organism evidence="6">
    <name type="scientific">hydrothermal vent metagenome</name>
    <dbReference type="NCBI Taxonomy" id="652676"/>
    <lineage>
        <taxon>unclassified sequences</taxon>
        <taxon>metagenomes</taxon>
        <taxon>ecological metagenomes</taxon>
    </lineage>
</organism>
<keyword evidence="6" id="KW-0547">Nucleotide-binding</keyword>
<keyword evidence="6" id="KW-0067">ATP-binding</keyword>
<dbReference type="CDD" id="cd14332">
    <property type="entry name" value="UBA_RuvA_C"/>
    <property type="match status" value="1"/>
</dbReference>